<evidence type="ECO:0000313" key="1">
    <source>
        <dbReference type="EMBL" id="CAD5243204.1"/>
    </source>
</evidence>
<gene>
    <name evidence="1" type="ORF">TIRI35C_0050</name>
</gene>
<dbReference type="EMBL" id="LR881183">
    <property type="protein sequence ID" value="CAD5243204.1"/>
    <property type="molecule type" value="Genomic_DNA"/>
</dbReference>
<organism evidence="1 2">
    <name type="scientific">Thermococcus camini</name>
    <dbReference type="NCBI Taxonomy" id="2016373"/>
    <lineage>
        <taxon>Archaea</taxon>
        <taxon>Methanobacteriati</taxon>
        <taxon>Methanobacteriota</taxon>
        <taxon>Thermococci</taxon>
        <taxon>Thermococcales</taxon>
        <taxon>Thermococcaceae</taxon>
        <taxon>Thermococcus</taxon>
    </lineage>
</organism>
<evidence type="ECO:0000313" key="2">
    <source>
        <dbReference type="Proteomes" id="UP000516304"/>
    </source>
</evidence>
<keyword evidence="2" id="KW-1185">Reference proteome</keyword>
<reference evidence="1 2" key="1">
    <citation type="submission" date="2020-09" db="EMBL/GenBank/DDBJ databases">
        <authorList>
            <person name="Courtine D."/>
        </authorList>
    </citation>
    <scope>NUCLEOTIDE SEQUENCE [LARGE SCALE GENOMIC DNA]</scope>
    <source>
        <strain evidence="1 2">IRI35c</strain>
    </source>
</reference>
<name>A0A7G2D459_9EURY</name>
<dbReference type="Proteomes" id="UP000516304">
    <property type="component" value="Chromosome TIRI35C"/>
</dbReference>
<sequence>MYELLTGVKISGNLTFLKDEKVVTQTGMIKSVNHTTNGSLVFTVLVTIPDGDYLIWNTTTYYWHNALNTYKLLDNVLTLATAIASGNENWETESMLHQKVAELKDSLKVVIVKSENYRTRKKDEPIKPIEPIYPINPKLPVQPVYAGSTEEPTISTEPFTSIVTITPADEITTIALNPEDNQKILEINHIAITPVEVSTDYATYKVSMDITVSGASATNVTVDIKGTELKYSKNIGAINNGETITVESTISGRVYGDYEVEVSGKIKVTYQFTTEYRTNSKSGLNPDDTSSKYSIRQAVEGYSSTIKLQYDPTKNIDVEVTTIPQSGNIEEGDSVQFKIKVSNLNPFSVTGNYSLKVEVPYIVENNLIESKFKEFTGSLSLQGFDYSTVYIERINYPKQGTYKYEGYFKVGQYYKKFNGTIEVKPSPDGDSPRIKITPLDWPSTARRGNTVSFKVQLDSTYDDDRDAKVELIIDDKLPPVQTIETYVKGGSSTVLTLTWNVPSAFPIGEHSIKVKVTSRPANSNNPWDLEASETKSIIIQNFNDRFGIKLAAYPTELEGGGEVYLQVKAWNYDGSSITVKGFIEFGNESIGIEAKIPANANGDSIITPRRNIVGVGTHTIKLFLDNYDGKPNGKGEEHWSEVRVEVKPMNGTELKQVGFECDDAKFNWNGIEYKATLVCRAFVYNPTQENIYLNSGGVKEWHVDNLDFADTLSSSWEVEYPNLVQSSETATIIFRNTARTGLMTLEKDLSGAYVSISLKYIISPQNGNDITFTGTDIINIKQDSKDVIVDVGTNVILVGADIKAGITILRLARNGEVVSALKNSWPYIVSFFRWTWPKLQN</sequence>
<proteinExistence type="predicted"/>
<accession>A0A7G2D459</accession>
<protein>
    <submittedName>
        <fullName evidence="1">Uncharacterized protein</fullName>
    </submittedName>
</protein>
<dbReference type="AlphaFoldDB" id="A0A7G2D459"/>
<dbReference type="KEGG" id="tcq:TIRI35C_0050"/>